<keyword evidence="6" id="KW-1185">Reference proteome</keyword>
<keyword evidence="1 2" id="KW-0436">Ligase</keyword>
<dbReference type="Proteomes" id="UP000006049">
    <property type="component" value="Chromosome"/>
</dbReference>
<evidence type="ECO:0000256" key="1">
    <source>
        <dbReference type="ARBA" id="ARBA00022598"/>
    </source>
</evidence>
<evidence type="ECO:0000259" key="4">
    <source>
        <dbReference type="Pfam" id="PF24850"/>
    </source>
</evidence>
<sequence>MPTHSIPYQNTGYFSKLMCDYLAEDENLKPFYNRFPNLENFKKQLDEKQKNFTEEKRHLLAKRIMFQYGDNSISQSTLSNIDLLKEHTTFTITTGHQLNLFTGPLYFLYKIFSTINLCEQLNNKYHKNHFVPIYWMASEDHDFEEINYFNLFGKKVKWNRNTSGAVGELSTEGLKEVKEQLKKEFGESENAKKLIGYFKDAYTKHTNLADATRFLANCLFYHHGLVILDGNDPELKKCFIPYAEKELTENLSFKKVSETTEKLTNLGFSEQVHPREINLFYLKENLRERIIEKDERFYINETNISFSKEEILKELHEYPERLSPNALLRPLYQEEILPNLCYIGGGGELAYWFQLKDYFEAVQIPFPILLLRNSALLVPKNLSEKLKNLNTGIEELFLPQHELITKHTYKISKLKIDFSKQKEFLKKQFKDLYLLAEKTDVSFLGAVGAQEKKQLNGLENLEKRLLKAQKRNHSEEIERLKNIQNQLFPNQSLQERQLNFSEFYLEFGEELLDVLKENLDPLDSNFTVLEL</sequence>
<dbReference type="Pfam" id="PF24850">
    <property type="entry name" value="CC_BshC"/>
    <property type="match status" value="1"/>
</dbReference>
<dbReference type="AlphaFoldDB" id="I3YRF3"/>
<protein>
    <recommendedName>
        <fullName evidence="2">Putative cysteine ligase BshC</fullName>
        <ecNumber evidence="2">6.-.-.-</ecNumber>
    </recommendedName>
</protein>
<feature type="coiled-coil region" evidence="2">
    <location>
        <begin position="451"/>
        <end position="486"/>
    </location>
</feature>
<reference evidence="5 6" key="1">
    <citation type="submission" date="2012-06" db="EMBL/GenBank/DDBJ databases">
        <title>The complete genome of Aequorivita sublithincola DSM 14238.</title>
        <authorList>
            <consortium name="US DOE Joint Genome Institute (JGI-PGF)"/>
            <person name="Lucas S."/>
            <person name="Copeland A."/>
            <person name="Lapidus A."/>
            <person name="Goodwin L."/>
            <person name="Pitluck S."/>
            <person name="Peters L."/>
            <person name="Munk A.C.C."/>
            <person name="Kyrpides N."/>
            <person name="Mavromatis K."/>
            <person name="Pagani I."/>
            <person name="Ivanova N."/>
            <person name="Ovchinnikova G."/>
            <person name="Zeytun A."/>
            <person name="Detter J.C."/>
            <person name="Han C."/>
            <person name="Land M."/>
            <person name="Hauser L."/>
            <person name="Markowitz V."/>
            <person name="Cheng J.-F."/>
            <person name="Hugenholtz P."/>
            <person name="Woyke T."/>
            <person name="Wu D."/>
            <person name="Tindall B."/>
            <person name="Faehnrich R."/>
            <person name="Brambilla E."/>
            <person name="Klenk H.-P."/>
            <person name="Eisen J.A."/>
        </authorList>
    </citation>
    <scope>NUCLEOTIDE SEQUENCE [LARGE SCALE GENOMIC DNA]</scope>
    <source>
        <strain evidence="6">DSM 14238 / LMG 21431 / ACAM 643 / 9-3</strain>
    </source>
</reference>
<dbReference type="OrthoDB" id="9765151at2"/>
<dbReference type="KEGG" id="asl:Aeqsu_0039"/>
<proteinExistence type="inferred from homology"/>
<dbReference type="Pfam" id="PF10079">
    <property type="entry name" value="Rossmann-like_BshC"/>
    <property type="match status" value="1"/>
</dbReference>
<evidence type="ECO:0000256" key="2">
    <source>
        <dbReference type="HAMAP-Rule" id="MF_01867"/>
    </source>
</evidence>
<dbReference type="PATRIC" id="fig|746697.3.peg.41"/>
<dbReference type="eggNOG" id="COG4365">
    <property type="taxonomic scope" value="Bacteria"/>
</dbReference>
<dbReference type="InterPro" id="IPR055398">
    <property type="entry name" value="Rossmann-like_BshC"/>
</dbReference>
<dbReference type="GO" id="GO:0016874">
    <property type="term" value="F:ligase activity"/>
    <property type="evidence" value="ECO:0007669"/>
    <property type="project" value="UniProtKB-UniRule"/>
</dbReference>
<dbReference type="NCBIfam" id="TIGR03998">
    <property type="entry name" value="thiol_BshC"/>
    <property type="match status" value="1"/>
</dbReference>
<evidence type="ECO:0000259" key="3">
    <source>
        <dbReference type="Pfam" id="PF10079"/>
    </source>
</evidence>
<dbReference type="InterPro" id="IPR011199">
    <property type="entry name" value="Bacillithiol_biosynth_BshC"/>
</dbReference>
<name>I3YRF3_AEQSU</name>
<evidence type="ECO:0000313" key="5">
    <source>
        <dbReference type="EMBL" id="AFL79571.1"/>
    </source>
</evidence>
<evidence type="ECO:0000313" key="6">
    <source>
        <dbReference type="Proteomes" id="UP000006049"/>
    </source>
</evidence>
<dbReference type="InterPro" id="IPR055399">
    <property type="entry name" value="CC_BshC"/>
</dbReference>
<dbReference type="HAMAP" id="MF_01867">
    <property type="entry name" value="BshC"/>
    <property type="match status" value="1"/>
</dbReference>
<dbReference type="STRING" id="746697.Aeqsu_0039"/>
<dbReference type="PIRSF" id="PIRSF012535">
    <property type="entry name" value="UCP012535"/>
    <property type="match status" value="1"/>
</dbReference>
<feature type="domain" description="Bacillithiol biosynthesis BshC C-terminal coiled-coil" evidence="4">
    <location>
        <begin position="375"/>
        <end position="531"/>
    </location>
</feature>
<gene>
    <name evidence="2" type="primary">bshC</name>
    <name evidence="5" type="ordered locus">Aeqsu_0039</name>
</gene>
<dbReference type="HOGENOM" id="CLU_022249_2_0_10"/>
<feature type="domain" description="Bacillithiol biosynthesis BshC N-terminal Rossmann-like" evidence="3">
    <location>
        <begin position="1"/>
        <end position="373"/>
    </location>
</feature>
<accession>I3YRF3</accession>
<organism evidence="5 6">
    <name type="scientific">Aequorivita sublithincola (strain DSM 14238 / LMG 21431 / ACAM 643 / 9-3)</name>
    <dbReference type="NCBI Taxonomy" id="746697"/>
    <lineage>
        <taxon>Bacteria</taxon>
        <taxon>Pseudomonadati</taxon>
        <taxon>Bacteroidota</taxon>
        <taxon>Flavobacteriia</taxon>
        <taxon>Flavobacteriales</taxon>
        <taxon>Flavobacteriaceae</taxon>
        <taxon>Aequorivita</taxon>
    </lineage>
</organism>
<comment type="similarity">
    <text evidence="2">Belongs to the BshC family.</text>
</comment>
<keyword evidence="2" id="KW-0175">Coiled coil</keyword>
<dbReference type="EC" id="6.-.-.-" evidence="2"/>
<dbReference type="EMBL" id="CP003280">
    <property type="protein sequence ID" value="AFL79571.1"/>
    <property type="molecule type" value="Genomic_DNA"/>
</dbReference>
<dbReference type="RefSeq" id="WP_014780829.1">
    <property type="nucleotide sequence ID" value="NC_018013.1"/>
</dbReference>